<comment type="similarity">
    <text evidence="2">Belongs to the AKH/HRTH/RPCH family.</text>
</comment>
<comment type="subcellular location">
    <subcellularLocation>
        <location evidence="1">Secreted</location>
    </subcellularLocation>
</comment>
<dbReference type="InterPro" id="IPR002047">
    <property type="entry name" value="Adipokinetic_hormone_CS"/>
</dbReference>
<reference evidence="10" key="1">
    <citation type="journal article" date="2024" name="Gigascience">
        <title>Chromosome-level genome of the poultry shaft louse Menopon gallinae provides insight into the host-switching and adaptive evolution of parasitic lice.</title>
        <authorList>
            <person name="Xu Y."/>
            <person name="Ma L."/>
            <person name="Liu S."/>
            <person name="Liang Y."/>
            <person name="Liu Q."/>
            <person name="He Z."/>
            <person name="Tian L."/>
            <person name="Duan Y."/>
            <person name="Cai W."/>
            <person name="Li H."/>
            <person name="Song F."/>
        </authorList>
    </citation>
    <scope>NUCLEOTIDE SEQUENCE</scope>
    <source>
        <strain evidence="10">Cailab_2023a</strain>
    </source>
</reference>
<evidence type="ECO:0000256" key="5">
    <source>
        <dbReference type="ARBA" id="ARBA00022729"/>
    </source>
</evidence>
<evidence type="ECO:0000256" key="1">
    <source>
        <dbReference type="ARBA" id="ARBA00004613"/>
    </source>
</evidence>
<keyword evidence="4" id="KW-0372">Hormone</keyword>
<proteinExistence type="inferred from homology"/>
<name>A0AAW2HIT8_9NEOP</name>
<evidence type="ECO:0000256" key="3">
    <source>
        <dbReference type="ARBA" id="ARBA00022525"/>
    </source>
</evidence>
<comment type="caution">
    <text evidence="10">The sequence shown here is derived from an EMBL/GenBank/DDBJ whole genome shotgun (WGS) entry which is preliminary data.</text>
</comment>
<feature type="chain" id="PRO_5043408032" evidence="9">
    <location>
        <begin position="21"/>
        <end position="71"/>
    </location>
</feature>
<dbReference type="GO" id="GO:0007218">
    <property type="term" value="P:neuropeptide signaling pathway"/>
    <property type="evidence" value="ECO:0007669"/>
    <property type="project" value="UniProtKB-KW"/>
</dbReference>
<dbReference type="AlphaFoldDB" id="A0AAW2HIT8"/>
<sequence length="71" mass="7938">MNRLWTLVFGIILVCAICEAQVNFTPGWGKRALAQGGDAGCKAPIESLMYVYKLLQSEMQKIIDCERLSNM</sequence>
<dbReference type="Pfam" id="PF06377">
    <property type="entry name" value="Adipokin_hormo"/>
    <property type="match status" value="1"/>
</dbReference>
<evidence type="ECO:0000256" key="4">
    <source>
        <dbReference type="ARBA" id="ARBA00022702"/>
    </source>
</evidence>
<feature type="signal peptide" evidence="9">
    <location>
        <begin position="1"/>
        <end position="20"/>
    </location>
</feature>
<keyword evidence="7" id="KW-0873">Pyrrolidone carboxylic acid</keyword>
<dbReference type="GO" id="GO:0005179">
    <property type="term" value="F:hormone activity"/>
    <property type="evidence" value="ECO:0007669"/>
    <property type="project" value="UniProtKB-KW"/>
</dbReference>
<accession>A0AAW2HIT8</accession>
<dbReference type="EMBL" id="JARGDH010000004">
    <property type="protein sequence ID" value="KAL0269849.1"/>
    <property type="molecule type" value="Genomic_DNA"/>
</dbReference>
<dbReference type="GO" id="GO:0005576">
    <property type="term" value="C:extracellular region"/>
    <property type="evidence" value="ECO:0007669"/>
    <property type="project" value="UniProtKB-SubCell"/>
</dbReference>
<dbReference type="PROSITE" id="PS00256">
    <property type="entry name" value="AKH"/>
    <property type="match status" value="1"/>
</dbReference>
<gene>
    <name evidence="10" type="ORF">PYX00_007447</name>
</gene>
<evidence type="ECO:0000256" key="6">
    <source>
        <dbReference type="ARBA" id="ARBA00022815"/>
    </source>
</evidence>
<evidence type="ECO:0000256" key="2">
    <source>
        <dbReference type="ARBA" id="ARBA00006145"/>
    </source>
</evidence>
<keyword evidence="8" id="KW-0527">Neuropeptide</keyword>
<evidence type="ECO:0000256" key="9">
    <source>
        <dbReference type="SAM" id="SignalP"/>
    </source>
</evidence>
<keyword evidence="6" id="KW-0027">Amidation</keyword>
<evidence type="ECO:0000256" key="8">
    <source>
        <dbReference type="ARBA" id="ARBA00023320"/>
    </source>
</evidence>
<evidence type="ECO:0000256" key="7">
    <source>
        <dbReference type="ARBA" id="ARBA00023283"/>
    </source>
</evidence>
<dbReference type="InterPro" id="IPR010475">
    <property type="entry name" value="AKH/RPCH_hormone"/>
</dbReference>
<protein>
    <submittedName>
        <fullName evidence="10">Uncharacterized protein</fullName>
    </submittedName>
</protein>
<keyword evidence="5 9" id="KW-0732">Signal</keyword>
<keyword evidence="3" id="KW-0964">Secreted</keyword>
<evidence type="ECO:0000313" key="10">
    <source>
        <dbReference type="EMBL" id="KAL0269849.1"/>
    </source>
</evidence>
<organism evidence="10">
    <name type="scientific">Menopon gallinae</name>
    <name type="common">poultry shaft louse</name>
    <dbReference type="NCBI Taxonomy" id="328185"/>
    <lineage>
        <taxon>Eukaryota</taxon>
        <taxon>Metazoa</taxon>
        <taxon>Ecdysozoa</taxon>
        <taxon>Arthropoda</taxon>
        <taxon>Hexapoda</taxon>
        <taxon>Insecta</taxon>
        <taxon>Pterygota</taxon>
        <taxon>Neoptera</taxon>
        <taxon>Paraneoptera</taxon>
        <taxon>Psocodea</taxon>
        <taxon>Troctomorpha</taxon>
        <taxon>Phthiraptera</taxon>
        <taxon>Amblycera</taxon>
        <taxon>Menoponidae</taxon>
        <taxon>Menopon</taxon>
    </lineage>
</organism>